<feature type="transmembrane region" description="Helical" evidence="3">
    <location>
        <begin position="116"/>
        <end position="133"/>
    </location>
</feature>
<comment type="subcellular location">
    <subcellularLocation>
        <location evidence="1">Cell inner membrane</location>
        <topology evidence="1">Multi-pass membrane protein</topology>
    </subcellularLocation>
</comment>
<evidence type="ECO:0000256" key="3">
    <source>
        <dbReference type="SAM" id="Phobius"/>
    </source>
</evidence>
<evidence type="ECO:0000313" key="5">
    <source>
        <dbReference type="Proteomes" id="UP000001823"/>
    </source>
</evidence>
<dbReference type="NCBIfam" id="TIGR00885">
    <property type="entry name" value="fucP"/>
    <property type="match status" value="1"/>
</dbReference>
<dbReference type="InterPro" id="IPR036259">
    <property type="entry name" value="MFS_trans_sf"/>
</dbReference>
<feature type="transmembrane region" description="Helical" evidence="3">
    <location>
        <begin position="293"/>
        <end position="312"/>
    </location>
</feature>
<feature type="transmembrane region" description="Helical" evidence="3">
    <location>
        <begin position="64"/>
        <end position="84"/>
    </location>
</feature>
<accession>A0A0H2YS94</accession>
<reference evidence="4 5" key="1">
    <citation type="journal article" date="2006" name="Genome Res.">
        <title>Skewed genomic variability in strains of the toxigenic bacterial pathogen, Clostridium perfringens.</title>
        <authorList>
            <person name="Myers G.S."/>
            <person name="Rasko D.A."/>
            <person name="Cheung J.K."/>
            <person name="Ravel J."/>
            <person name="Seshadri R."/>
            <person name="Deboy R.T."/>
            <person name="Ren Q."/>
            <person name="Varga J."/>
            <person name="Awad M.M."/>
            <person name="Brinkac L.M."/>
            <person name="Daugherty S.C."/>
            <person name="Haft D.H."/>
            <person name="Dodson R.J."/>
            <person name="Madupu R."/>
            <person name="Nelson W.C."/>
            <person name="Rosovitz M.J."/>
            <person name="Sullivan S.A."/>
            <person name="Khouri H."/>
            <person name="Dimitrov G.I."/>
            <person name="Watkins K.L."/>
            <person name="Mulligan S."/>
            <person name="Benton J."/>
            <person name="Radune D."/>
            <person name="Fisher D.J."/>
            <person name="Atkins H.S."/>
            <person name="Hiscox T."/>
            <person name="Jost B.H."/>
            <person name="Billington S.J."/>
            <person name="Songer J.G."/>
            <person name="McClane B.A."/>
            <person name="Titball R.W."/>
            <person name="Rood J.I."/>
            <person name="Melville S.B."/>
            <person name="Paulsen I.T."/>
        </authorList>
    </citation>
    <scope>NUCLEOTIDE SEQUENCE [LARGE SCALE GENOMIC DNA]</scope>
    <source>
        <strain evidence="5">ATCC 13124 / DSM 756 / JCM 1290 / NCIMB 6125 / NCTC 8237 / S 107 / Type A</strain>
    </source>
</reference>
<feature type="transmembrane region" description="Helical" evidence="3">
    <location>
        <begin position="254"/>
        <end position="273"/>
    </location>
</feature>
<dbReference type="HOGENOM" id="CLU_028452_0_1_9"/>
<evidence type="ECO:0000256" key="2">
    <source>
        <dbReference type="ARBA" id="ARBA00022475"/>
    </source>
</evidence>
<proteinExistence type="predicted"/>
<feature type="transmembrane region" description="Helical" evidence="3">
    <location>
        <begin position="418"/>
        <end position="438"/>
    </location>
</feature>
<feature type="transmembrane region" description="Helical" evidence="3">
    <location>
        <begin position="204"/>
        <end position="225"/>
    </location>
</feature>
<sequence length="444" mass="48517">MEKIGAIEKTKTKEETAIVPKKYRMHFIMLISCFVLWGLLNNMTDNLVPAFGKIFMLEAADSSLVQVAFYGSYAVLALPAAILIKKYSYRNGVLVGLGLYIIGAMGYIPAAMLQNFNLFLVSVFVLAGGLSILETTCNPYVISLGSEETSVRRLNLAQAFNPIGSLAGIIMAKYIILGNLHPATYEERVAMGSEALSKIQNNELIWVCVPYVSLVVIAIIIWCFFKRSKGSEKDNSGELNIIESIKKLVKIPRYAFGVITQFFYVGVQIAVWTWTIKYVMVTVGIDEASAAKYYLIAMFGFIACRWICTALMKYIEPGIMMAVFAVLGILCSLGAIYLPTNLSVWSLVLISSCMSLMFPTIYGIALEGLGKEVKVGAAGLIMAILGGAVITPIMGLFIDSGKLSSLVTSYQGAEAAVRSAFFIPVVCFAVVLIYSLCFRKKKVA</sequence>
<dbReference type="PANTHER" id="PTHR43702">
    <property type="entry name" value="L-FUCOSE-PROTON SYMPORTER"/>
    <property type="match status" value="1"/>
</dbReference>
<dbReference type="Pfam" id="PF07690">
    <property type="entry name" value="MFS_1"/>
    <property type="match status" value="1"/>
</dbReference>
<dbReference type="InterPro" id="IPR005275">
    <property type="entry name" value="Lfuc_symporter_FucP"/>
</dbReference>
<keyword evidence="3" id="KW-0472">Membrane</keyword>
<gene>
    <name evidence="4" type="primary">fucP</name>
    <name evidence="4" type="ordered locus">CPF_1052</name>
</gene>
<evidence type="ECO:0000256" key="1">
    <source>
        <dbReference type="ARBA" id="ARBA00004429"/>
    </source>
</evidence>
<feature type="transmembrane region" description="Helical" evidence="3">
    <location>
        <begin position="377"/>
        <end position="398"/>
    </location>
</feature>
<dbReference type="STRING" id="195103.CPF_1052"/>
<feature type="transmembrane region" description="Helical" evidence="3">
    <location>
        <begin position="319"/>
        <end position="338"/>
    </location>
</feature>
<dbReference type="GO" id="GO:0015535">
    <property type="term" value="F:fucose:proton symporter activity"/>
    <property type="evidence" value="ECO:0007669"/>
    <property type="project" value="InterPro"/>
</dbReference>
<feature type="transmembrane region" description="Helical" evidence="3">
    <location>
        <begin position="154"/>
        <end position="176"/>
    </location>
</feature>
<keyword evidence="5" id="KW-1185">Reference proteome</keyword>
<dbReference type="Gene3D" id="1.20.1250.20">
    <property type="entry name" value="MFS general substrate transporter like domains"/>
    <property type="match status" value="2"/>
</dbReference>
<dbReference type="EMBL" id="CP000246">
    <property type="protein sequence ID" value="ABG83838.1"/>
    <property type="molecule type" value="Genomic_DNA"/>
</dbReference>
<organism evidence="4 5">
    <name type="scientific">Clostridium perfringens (strain ATCC 13124 / DSM 756 / JCM 1290 / NCIMB 6125 / NCTC 8237 / Type A)</name>
    <dbReference type="NCBI Taxonomy" id="195103"/>
    <lineage>
        <taxon>Bacteria</taxon>
        <taxon>Bacillati</taxon>
        <taxon>Bacillota</taxon>
        <taxon>Clostridia</taxon>
        <taxon>Eubacteriales</taxon>
        <taxon>Clostridiaceae</taxon>
        <taxon>Clostridium</taxon>
    </lineage>
</organism>
<dbReference type="eggNOG" id="COG0738">
    <property type="taxonomic scope" value="Bacteria"/>
</dbReference>
<name>A0A0H2YS94_CLOP1</name>
<dbReference type="AlphaFoldDB" id="A0A0H2YS94"/>
<keyword evidence="3" id="KW-0812">Transmembrane</keyword>
<feature type="transmembrane region" description="Helical" evidence="3">
    <location>
        <begin position="27"/>
        <end position="44"/>
    </location>
</feature>
<dbReference type="CDD" id="cd17394">
    <property type="entry name" value="MFS_FucP_like"/>
    <property type="match status" value="1"/>
</dbReference>
<dbReference type="SUPFAM" id="SSF103473">
    <property type="entry name" value="MFS general substrate transporter"/>
    <property type="match status" value="1"/>
</dbReference>
<dbReference type="InterPro" id="IPR011701">
    <property type="entry name" value="MFS"/>
</dbReference>
<evidence type="ECO:0000313" key="4">
    <source>
        <dbReference type="EMBL" id="ABG83838.1"/>
    </source>
</evidence>
<dbReference type="PANTHER" id="PTHR43702:SF11">
    <property type="entry name" value="L-FUCOSE-PROTON SYMPORTER"/>
    <property type="match status" value="1"/>
</dbReference>
<feature type="transmembrane region" description="Helical" evidence="3">
    <location>
        <begin position="91"/>
        <end position="110"/>
    </location>
</feature>
<keyword evidence="3" id="KW-1133">Transmembrane helix</keyword>
<dbReference type="PaxDb" id="195103-CPF_1052"/>
<feature type="transmembrane region" description="Helical" evidence="3">
    <location>
        <begin position="344"/>
        <end position="365"/>
    </location>
</feature>
<keyword evidence="2" id="KW-1003">Cell membrane</keyword>
<dbReference type="RefSeq" id="WP_011590542.1">
    <property type="nucleotide sequence ID" value="NC_008261.1"/>
</dbReference>
<dbReference type="Proteomes" id="UP000001823">
    <property type="component" value="Chromosome"/>
</dbReference>
<dbReference type="GO" id="GO:0005886">
    <property type="term" value="C:plasma membrane"/>
    <property type="evidence" value="ECO:0007669"/>
    <property type="project" value="UniProtKB-SubCell"/>
</dbReference>
<protein>
    <submittedName>
        <fullName evidence="4">L-fucose:H+ symporter permease</fullName>
    </submittedName>
</protein>
<dbReference type="InterPro" id="IPR050375">
    <property type="entry name" value="MFS_TsgA-like"/>
</dbReference>
<dbReference type="KEGG" id="cpf:CPF_1052"/>